<feature type="domain" description="PPM-type phosphatase" evidence="1">
    <location>
        <begin position="23"/>
        <end position="253"/>
    </location>
</feature>
<dbReference type="SMART" id="SM00331">
    <property type="entry name" value="PP2C_SIG"/>
    <property type="match status" value="1"/>
</dbReference>
<proteinExistence type="predicted"/>
<dbReference type="CDD" id="cd00143">
    <property type="entry name" value="PP2Cc"/>
    <property type="match status" value="1"/>
</dbReference>
<keyword evidence="3" id="KW-1185">Reference proteome</keyword>
<accession>A0ABQ5WDX2</accession>
<evidence type="ECO:0000313" key="2">
    <source>
        <dbReference type="EMBL" id="GLQ58027.1"/>
    </source>
</evidence>
<dbReference type="PROSITE" id="PS51746">
    <property type="entry name" value="PPM_2"/>
    <property type="match status" value="1"/>
</dbReference>
<dbReference type="InterPro" id="IPR036457">
    <property type="entry name" value="PPM-type-like_dom_sf"/>
</dbReference>
<dbReference type="Pfam" id="PF13672">
    <property type="entry name" value="PP2C_2"/>
    <property type="match status" value="1"/>
</dbReference>
<organism evidence="2 3">
    <name type="scientific">Devosia nitrariae</name>
    <dbReference type="NCBI Taxonomy" id="2071872"/>
    <lineage>
        <taxon>Bacteria</taxon>
        <taxon>Pseudomonadati</taxon>
        <taxon>Pseudomonadota</taxon>
        <taxon>Alphaproteobacteria</taxon>
        <taxon>Hyphomicrobiales</taxon>
        <taxon>Devosiaceae</taxon>
        <taxon>Devosia</taxon>
    </lineage>
</organism>
<gene>
    <name evidence="2" type="ORF">GCM10010862_52860</name>
</gene>
<dbReference type="SMART" id="SM00332">
    <property type="entry name" value="PP2Cc"/>
    <property type="match status" value="1"/>
</dbReference>
<dbReference type="PANTHER" id="PTHR13832">
    <property type="entry name" value="PROTEIN PHOSPHATASE 2C"/>
    <property type="match status" value="1"/>
</dbReference>
<dbReference type="EMBL" id="BSNS01000028">
    <property type="protein sequence ID" value="GLQ58027.1"/>
    <property type="molecule type" value="Genomic_DNA"/>
</dbReference>
<dbReference type="Proteomes" id="UP001156691">
    <property type="component" value="Unassembled WGS sequence"/>
</dbReference>
<dbReference type="Gene3D" id="3.60.40.10">
    <property type="entry name" value="PPM-type phosphatase domain"/>
    <property type="match status" value="1"/>
</dbReference>
<evidence type="ECO:0000259" key="1">
    <source>
        <dbReference type="PROSITE" id="PS51746"/>
    </source>
</evidence>
<name>A0ABQ5WDX2_9HYPH</name>
<sequence length="263" mass="27851">MDSHMLALEGLACMVTPTFTFESWAVSHPGRVRASNEDRYLMEPEAGLWLVADGMGGHQSGEVASASIVDELATLGIPSTASDQHARFVDRLNRANQSILAYAADHGGGVVGSTVAALLVFADQYRCLWMGDSRIYRLRDGVLAQLSRDHSEVEELVASGVLSRAEAQSWNGRNVITRAVGVGTALDLDAAYGILAGGDVYILCSDGLTAHCSDEDIRDAILAEGAERSVEVLLDLTLSRGATDNVTVVVVACRDGSAGTVQE</sequence>
<reference evidence="3" key="1">
    <citation type="journal article" date="2019" name="Int. J. Syst. Evol. Microbiol.">
        <title>The Global Catalogue of Microorganisms (GCM) 10K type strain sequencing project: providing services to taxonomists for standard genome sequencing and annotation.</title>
        <authorList>
            <consortium name="The Broad Institute Genomics Platform"/>
            <consortium name="The Broad Institute Genome Sequencing Center for Infectious Disease"/>
            <person name="Wu L."/>
            <person name="Ma J."/>
        </authorList>
    </citation>
    <scope>NUCLEOTIDE SEQUENCE [LARGE SCALE GENOMIC DNA]</scope>
    <source>
        <strain evidence="3">NBRC 112416</strain>
    </source>
</reference>
<dbReference type="SUPFAM" id="SSF81606">
    <property type="entry name" value="PP2C-like"/>
    <property type="match status" value="1"/>
</dbReference>
<dbReference type="PANTHER" id="PTHR13832:SF827">
    <property type="entry name" value="PROTEIN PHOSPHATASE 1L"/>
    <property type="match status" value="1"/>
</dbReference>
<evidence type="ECO:0000313" key="3">
    <source>
        <dbReference type="Proteomes" id="UP001156691"/>
    </source>
</evidence>
<dbReference type="InterPro" id="IPR015655">
    <property type="entry name" value="PP2C"/>
</dbReference>
<dbReference type="InterPro" id="IPR001932">
    <property type="entry name" value="PPM-type_phosphatase-like_dom"/>
</dbReference>
<comment type="caution">
    <text evidence="2">The sequence shown here is derived from an EMBL/GenBank/DDBJ whole genome shotgun (WGS) entry which is preliminary data.</text>
</comment>
<protein>
    <submittedName>
        <fullName evidence="2">Serine/threonine phosphatase</fullName>
    </submittedName>
</protein>